<name>A0ACC1CFL5_9NEOP</name>
<protein>
    <submittedName>
        <fullName evidence="1">Uncharacterized protein</fullName>
    </submittedName>
</protein>
<organism evidence="1 2">
    <name type="scientific">Dendrolimus kikuchii</name>
    <dbReference type="NCBI Taxonomy" id="765133"/>
    <lineage>
        <taxon>Eukaryota</taxon>
        <taxon>Metazoa</taxon>
        <taxon>Ecdysozoa</taxon>
        <taxon>Arthropoda</taxon>
        <taxon>Hexapoda</taxon>
        <taxon>Insecta</taxon>
        <taxon>Pterygota</taxon>
        <taxon>Neoptera</taxon>
        <taxon>Endopterygota</taxon>
        <taxon>Lepidoptera</taxon>
        <taxon>Glossata</taxon>
        <taxon>Ditrysia</taxon>
        <taxon>Bombycoidea</taxon>
        <taxon>Lasiocampidae</taxon>
        <taxon>Dendrolimus</taxon>
    </lineage>
</organism>
<dbReference type="EMBL" id="CM034414">
    <property type="protein sequence ID" value="KAJ0170271.1"/>
    <property type="molecule type" value="Genomic_DNA"/>
</dbReference>
<evidence type="ECO:0000313" key="2">
    <source>
        <dbReference type="Proteomes" id="UP000824533"/>
    </source>
</evidence>
<proteinExistence type="predicted"/>
<gene>
    <name evidence="1" type="ORF">K1T71_014199</name>
</gene>
<dbReference type="Proteomes" id="UP000824533">
    <property type="component" value="Linkage Group LG28"/>
</dbReference>
<keyword evidence="2" id="KW-1185">Reference proteome</keyword>
<reference evidence="1 2" key="1">
    <citation type="journal article" date="2021" name="Front. Genet.">
        <title>Chromosome-Level Genome Assembly Reveals Significant Gene Expansion in the Toll and IMD Signaling Pathways of Dendrolimus kikuchii.</title>
        <authorList>
            <person name="Zhou J."/>
            <person name="Wu P."/>
            <person name="Xiong Z."/>
            <person name="Liu N."/>
            <person name="Zhao N."/>
            <person name="Ji M."/>
            <person name="Qiu Y."/>
            <person name="Yang B."/>
        </authorList>
    </citation>
    <scope>NUCLEOTIDE SEQUENCE [LARGE SCALE GENOMIC DNA]</scope>
    <source>
        <strain evidence="1">Ann1</strain>
    </source>
</reference>
<evidence type="ECO:0000313" key="1">
    <source>
        <dbReference type="EMBL" id="KAJ0170271.1"/>
    </source>
</evidence>
<accession>A0ACC1CFL5</accession>
<sequence length="121" mass="13105">MVTRFISIFLLLFLIQMTSSQCLQNAINRNNYDSRRATKPFDANYNLAVGSNIGQYDGLPVISVSPIAPTGLSVCSKDLVFEGPVMVSGEIPFLGTVGVKGVIDKMLQRVINTNLCTCGCL</sequence>
<comment type="caution">
    <text evidence="1">The sequence shown here is derived from an EMBL/GenBank/DDBJ whole genome shotgun (WGS) entry which is preliminary data.</text>
</comment>